<comment type="caution">
    <text evidence="1">The sequence shown here is derived from an EMBL/GenBank/DDBJ whole genome shotgun (WGS) entry which is preliminary data.</text>
</comment>
<proteinExistence type="predicted"/>
<gene>
    <name evidence="1" type="ORF">ILUMI_01102</name>
</gene>
<evidence type="ECO:0000313" key="1">
    <source>
        <dbReference type="EMBL" id="KAF2905074.1"/>
    </source>
</evidence>
<dbReference type="Proteomes" id="UP000801492">
    <property type="component" value="Unassembled WGS sequence"/>
</dbReference>
<dbReference type="PANTHER" id="PTHR47027">
    <property type="entry name" value="REVERSE TRANSCRIPTASE DOMAIN-CONTAINING PROTEIN"/>
    <property type="match status" value="1"/>
</dbReference>
<organism evidence="1 2">
    <name type="scientific">Ignelater luminosus</name>
    <name type="common">Cucubano</name>
    <name type="synonym">Pyrophorus luminosus</name>
    <dbReference type="NCBI Taxonomy" id="2038154"/>
    <lineage>
        <taxon>Eukaryota</taxon>
        <taxon>Metazoa</taxon>
        <taxon>Ecdysozoa</taxon>
        <taxon>Arthropoda</taxon>
        <taxon>Hexapoda</taxon>
        <taxon>Insecta</taxon>
        <taxon>Pterygota</taxon>
        <taxon>Neoptera</taxon>
        <taxon>Endopterygota</taxon>
        <taxon>Coleoptera</taxon>
        <taxon>Polyphaga</taxon>
        <taxon>Elateriformia</taxon>
        <taxon>Elateroidea</taxon>
        <taxon>Elateridae</taxon>
        <taxon>Agrypninae</taxon>
        <taxon>Pyrophorini</taxon>
        <taxon>Ignelater</taxon>
    </lineage>
</organism>
<accession>A0A8K0DJ53</accession>
<dbReference type="OrthoDB" id="6745707at2759"/>
<evidence type="ECO:0008006" key="3">
    <source>
        <dbReference type="Google" id="ProtNLM"/>
    </source>
</evidence>
<keyword evidence="2" id="KW-1185">Reference proteome</keyword>
<name>A0A8K0DJ53_IGNLU</name>
<protein>
    <recommendedName>
        <fullName evidence="3">Reverse transcriptase domain-containing protein</fullName>
    </recommendedName>
</protein>
<evidence type="ECO:0000313" key="2">
    <source>
        <dbReference type="Proteomes" id="UP000801492"/>
    </source>
</evidence>
<sequence length="186" mass="21614">MGRIFSRSQIKRRRHGRINEEAYTLATESEDPPMQQEIAEIIRKLKNNKSPGENEGTAEMLEAGIERLEEYIHMIIKKGKIGEGQAGFTAGRSCIDHIYTIQQLIRKKKAKNTAIHLAFIDIRKAYDSILREKLWKATKEIDINKKLISADDQIIMAQAKEDLSYMIRKLREEYTEARLEIHMKKT</sequence>
<dbReference type="PANTHER" id="PTHR47027:SF20">
    <property type="entry name" value="REVERSE TRANSCRIPTASE-LIKE PROTEIN WITH RNA-DIRECTED DNA POLYMERASE DOMAIN"/>
    <property type="match status" value="1"/>
</dbReference>
<dbReference type="EMBL" id="VTPC01000607">
    <property type="protein sequence ID" value="KAF2905074.1"/>
    <property type="molecule type" value="Genomic_DNA"/>
</dbReference>
<reference evidence="1" key="1">
    <citation type="submission" date="2019-08" db="EMBL/GenBank/DDBJ databases">
        <title>The genome of the North American firefly Photinus pyralis.</title>
        <authorList>
            <consortium name="Photinus pyralis genome working group"/>
            <person name="Fallon T.R."/>
            <person name="Sander Lower S.E."/>
            <person name="Weng J.-K."/>
        </authorList>
    </citation>
    <scope>NUCLEOTIDE SEQUENCE</scope>
    <source>
        <strain evidence="1">TRF0915ILg1</strain>
        <tissue evidence="1">Whole body</tissue>
    </source>
</reference>
<dbReference type="AlphaFoldDB" id="A0A8K0DJ53"/>